<keyword evidence="1" id="KW-0805">Transcription regulation</keyword>
<dbReference type="GO" id="GO:0006357">
    <property type="term" value="P:regulation of transcription by RNA polymerase II"/>
    <property type="evidence" value="ECO:0007669"/>
    <property type="project" value="InterPro"/>
</dbReference>
<feature type="coiled-coil region" evidence="2">
    <location>
        <begin position="184"/>
        <end position="214"/>
    </location>
</feature>
<comment type="subcellular location">
    <subcellularLocation>
        <location evidence="1">Nucleus</location>
    </subcellularLocation>
</comment>
<feature type="region of interest" description="Disordered" evidence="3">
    <location>
        <begin position="41"/>
        <end position="66"/>
    </location>
</feature>
<gene>
    <name evidence="4" type="ORF">TrCOL_g12586</name>
</gene>
<evidence type="ECO:0000313" key="4">
    <source>
        <dbReference type="EMBL" id="GMI49017.1"/>
    </source>
</evidence>
<comment type="caution">
    <text evidence="4">The sequence shown here is derived from an EMBL/GenBank/DDBJ whole genome shotgun (WGS) entry which is preliminary data.</text>
</comment>
<dbReference type="GO" id="GO:0016592">
    <property type="term" value="C:mediator complex"/>
    <property type="evidence" value="ECO:0007669"/>
    <property type="project" value="InterPro"/>
</dbReference>
<accession>A0A9W7LGW2</accession>
<comment type="subunit">
    <text evidence="1">Component of the Mediator complex.</text>
</comment>
<evidence type="ECO:0000313" key="5">
    <source>
        <dbReference type="Proteomes" id="UP001165065"/>
    </source>
</evidence>
<organism evidence="4 5">
    <name type="scientific">Triparma columacea</name>
    <dbReference type="NCBI Taxonomy" id="722753"/>
    <lineage>
        <taxon>Eukaryota</taxon>
        <taxon>Sar</taxon>
        <taxon>Stramenopiles</taxon>
        <taxon>Ochrophyta</taxon>
        <taxon>Bolidophyceae</taxon>
        <taxon>Parmales</taxon>
        <taxon>Triparmaceae</taxon>
        <taxon>Triparma</taxon>
    </lineage>
</organism>
<protein>
    <recommendedName>
        <fullName evidence="1">Mediator of RNA polymerase II transcription subunit 7</fullName>
    </recommendedName>
</protein>
<keyword evidence="2" id="KW-0175">Coiled coil</keyword>
<sequence length="216" mass="23831">MQSDDAGEPDGVLVLEFPPPPPHWRSYGLYIDKCLEDSRERVRGGAISSSKTSSSTSSSSSSSQHNTVIHNAIKELQTNLKLPTKGHIINYFTDTPPTPSLAATPSSTYKRIINAEIPSPSATLSCSKVRLGLTSCRSHFLSLIPSSSSSKSNTSALNDLQNHLTKMHEGVSEMRAVDAVRVVKRRMEDRKRTVEKQIEELEQTIGEVERVTKRIK</sequence>
<evidence type="ECO:0000256" key="3">
    <source>
        <dbReference type="SAM" id="MobiDB-lite"/>
    </source>
</evidence>
<keyword evidence="1" id="KW-0010">Activator</keyword>
<feature type="compositionally biased region" description="Low complexity" evidence="3">
    <location>
        <begin position="48"/>
        <end position="63"/>
    </location>
</feature>
<proteinExistence type="inferred from homology"/>
<dbReference type="EMBL" id="BRYA01000453">
    <property type="protein sequence ID" value="GMI49017.1"/>
    <property type="molecule type" value="Genomic_DNA"/>
</dbReference>
<comment type="function">
    <text evidence="1">Component of the Mediator complex, a coactivator involved in the regulated transcription of nearly all RNA polymerase II-dependent genes. Mediator functions as a bridge to convey information from gene-specific regulatory proteins to the basal RNA polymerase II transcription machinery.</text>
</comment>
<keyword evidence="1" id="KW-0539">Nucleus</keyword>
<feature type="region of interest" description="Disordered" evidence="3">
    <location>
        <begin position="1"/>
        <end position="23"/>
    </location>
</feature>
<keyword evidence="1" id="KW-0804">Transcription</keyword>
<evidence type="ECO:0000256" key="1">
    <source>
        <dbReference type="RuleBase" id="RU364060"/>
    </source>
</evidence>
<reference evidence="5" key="1">
    <citation type="journal article" date="2023" name="Commun. Biol.">
        <title>Genome analysis of Parmales, the sister group of diatoms, reveals the evolutionary specialization of diatoms from phago-mixotrophs to photoautotrophs.</title>
        <authorList>
            <person name="Ban H."/>
            <person name="Sato S."/>
            <person name="Yoshikawa S."/>
            <person name="Yamada K."/>
            <person name="Nakamura Y."/>
            <person name="Ichinomiya M."/>
            <person name="Sato N."/>
            <person name="Blanc-Mathieu R."/>
            <person name="Endo H."/>
            <person name="Kuwata A."/>
            <person name="Ogata H."/>
        </authorList>
    </citation>
    <scope>NUCLEOTIDE SEQUENCE [LARGE SCALE GENOMIC DNA]</scope>
</reference>
<dbReference type="Proteomes" id="UP001165065">
    <property type="component" value="Unassembled WGS sequence"/>
</dbReference>
<dbReference type="Pfam" id="PF05983">
    <property type="entry name" value="Med7"/>
    <property type="match status" value="1"/>
</dbReference>
<keyword evidence="5" id="KW-1185">Reference proteome</keyword>
<dbReference type="AlphaFoldDB" id="A0A9W7LGW2"/>
<dbReference type="GO" id="GO:0003712">
    <property type="term" value="F:transcription coregulator activity"/>
    <property type="evidence" value="ECO:0007669"/>
    <property type="project" value="InterPro"/>
</dbReference>
<evidence type="ECO:0000256" key="2">
    <source>
        <dbReference type="SAM" id="Coils"/>
    </source>
</evidence>
<name>A0A9W7LGW2_9STRA</name>
<dbReference type="InterPro" id="IPR009244">
    <property type="entry name" value="Mediatior_Med7"/>
</dbReference>
<comment type="similarity">
    <text evidence="1">Belongs to the Mediator complex subunit 7 family.</text>
</comment>